<dbReference type="AlphaFoldDB" id="A0A9Q1A2V8"/>
<feature type="compositionally biased region" description="Basic and acidic residues" evidence="1">
    <location>
        <begin position="20"/>
        <end position="31"/>
    </location>
</feature>
<evidence type="ECO:0000256" key="1">
    <source>
        <dbReference type="SAM" id="MobiDB-lite"/>
    </source>
</evidence>
<dbReference type="EMBL" id="JAPFFK010000007">
    <property type="protein sequence ID" value="KAJ6755906.1"/>
    <property type="molecule type" value="Genomic_DNA"/>
</dbReference>
<dbReference type="OrthoDB" id="10329183at2759"/>
<accession>A0A9Q1A2V8</accession>
<gene>
    <name evidence="2" type="ORF">OIU79_028336</name>
</gene>
<reference evidence="2" key="1">
    <citation type="submission" date="2022-11" db="EMBL/GenBank/DDBJ databases">
        <authorList>
            <person name="Hyden B.L."/>
            <person name="Feng K."/>
            <person name="Yates T."/>
            <person name="Jawdy S."/>
            <person name="Smart L.B."/>
            <person name="Muchero W."/>
        </authorList>
    </citation>
    <scope>NUCLEOTIDE SEQUENCE</scope>
    <source>
        <tissue evidence="2">Shoot tip</tissue>
    </source>
</reference>
<comment type="caution">
    <text evidence="2">The sequence shown here is derived from an EMBL/GenBank/DDBJ whole genome shotgun (WGS) entry which is preliminary data.</text>
</comment>
<feature type="compositionally biased region" description="Basic and acidic residues" evidence="1">
    <location>
        <begin position="1"/>
        <end position="10"/>
    </location>
</feature>
<feature type="region of interest" description="Disordered" evidence="1">
    <location>
        <begin position="1"/>
        <end position="55"/>
    </location>
</feature>
<reference evidence="2" key="2">
    <citation type="journal article" date="2023" name="Int. J. Mol. Sci.">
        <title>De Novo Assembly and Annotation of 11 Diverse Shrub Willow (Salix) Genomes Reveals Novel Gene Organization in Sex-Linked Regions.</title>
        <authorList>
            <person name="Hyden B."/>
            <person name="Feng K."/>
            <person name="Yates T.B."/>
            <person name="Jawdy S."/>
            <person name="Cereghino C."/>
            <person name="Smart L.B."/>
            <person name="Muchero W."/>
        </authorList>
    </citation>
    <scope>NUCLEOTIDE SEQUENCE</scope>
    <source>
        <tissue evidence="2">Shoot tip</tissue>
    </source>
</reference>
<protein>
    <submittedName>
        <fullName evidence="2">Uncharacterized protein</fullName>
    </submittedName>
</protein>
<evidence type="ECO:0000313" key="2">
    <source>
        <dbReference type="EMBL" id="KAJ6755906.1"/>
    </source>
</evidence>
<organism evidence="2 3">
    <name type="scientific">Salix purpurea</name>
    <name type="common">Purple osier willow</name>
    <dbReference type="NCBI Taxonomy" id="77065"/>
    <lineage>
        <taxon>Eukaryota</taxon>
        <taxon>Viridiplantae</taxon>
        <taxon>Streptophyta</taxon>
        <taxon>Embryophyta</taxon>
        <taxon>Tracheophyta</taxon>
        <taxon>Spermatophyta</taxon>
        <taxon>Magnoliopsida</taxon>
        <taxon>eudicotyledons</taxon>
        <taxon>Gunneridae</taxon>
        <taxon>Pentapetalae</taxon>
        <taxon>rosids</taxon>
        <taxon>fabids</taxon>
        <taxon>Malpighiales</taxon>
        <taxon>Salicaceae</taxon>
        <taxon>Saliceae</taxon>
        <taxon>Salix</taxon>
    </lineage>
</organism>
<proteinExistence type="predicted"/>
<keyword evidence="3" id="KW-1185">Reference proteome</keyword>
<sequence>MAPEYGEKMSSRVQGVQETNRSEEIQAHGKVESTGQSVSPMHGEQSVHESMQQEDVHGFMQQEDVPYSEVLFDPMQAEVEPTAGNWQVVRKKKEKQHSTAASHVHKVKNLEGMVSAGSAERIPFANPCTGDVSARGKEMQVSFSVNHPSTGGKVVDYGGSKGMIDHQEWI</sequence>
<name>A0A9Q1A2V8_SALPP</name>
<dbReference type="Proteomes" id="UP001151532">
    <property type="component" value="Chromosome 16"/>
</dbReference>
<evidence type="ECO:0000313" key="3">
    <source>
        <dbReference type="Proteomes" id="UP001151532"/>
    </source>
</evidence>